<dbReference type="HOGENOM" id="CLU_1587028_0_0_1"/>
<gene>
    <name evidence="1" type="ORF">PAXRUDRAFT_36284</name>
</gene>
<evidence type="ECO:0000313" key="1">
    <source>
        <dbReference type="EMBL" id="KIK80118.1"/>
    </source>
</evidence>
<dbReference type="AlphaFoldDB" id="A0A0D0CX33"/>
<organism evidence="1 2">
    <name type="scientific">Paxillus rubicundulus Ve08.2h10</name>
    <dbReference type="NCBI Taxonomy" id="930991"/>
    <lineage>
        <taxon>Eukaryota</taxon>
        <taxon>Fungi</taxon>
        <taxon>Dikarya</taxon>
        <taxon>Basidiomycota</taxon>
        <taxon>Agaricomycotina</taxon>
        <taxon>Agaricomycetes</taxon>
        <taxon>Agaricomycetidae</taxon>
        <taxon>Boletales</taxon>
        <taxon>Paxilineae</taxon>
        <taxon>Paxillaceae</taxon>
        <taxon>Paxillus</taxon>
    </lineage>
</organism>
<name>A0A0D0CX33_9AGAM</name>
<dbReference type="Proteomes" id="UP000054538">
    <property type="component" value="Unassembled WGS sequence"/>
</dbReference>
<accession>A0A0D0CX33</accession>
<proteinExistence type="predicted"/>
<dbReference type="EMBL" id="KN826096">
    <property type="protein sequence ID" value="KIK80118.1"/>
    <property type="molecule type" value="Genomic_DNA"/>
</dbReference>
<evidence type="ECO:0000313" key="2">
    <source>
        <dbReference type="Proteomes" id="UP000054538"/>
    </source>
</evidence>
<reference evidence="1 2" key="1">
    <citation type="submission" date="2014-04" db="EMBL/GenBank/DDBJ databases">
        <authorList>
            <consortium name="DOE Joint Genome Institute"/>
            <person name="Kuo A."/>
            <person name="Kohler A."/>
            <person name="Jargeat P."/>
            <person name="Nagy L.G."/>
            <person name="Floudas D."/>
            <person name="Copeland A."/>
            <person name="Barry K.W."/>
            <person name="Cichocki N."/>
            <person name="Veneault-Fourrey C."/>
            <person name="LaButti K."/>
            <person name="Lindquist E.A."/>
            <person name="Lipzen A."/>
            <person name="Lundell T."/>
            <person name="Morin E."/>
            <person name="Murat C."/>
            <person name="Sun H."/>
            <person name="Tunlid A."/>
            <person name="Henrissat B."/>
            <person name="Grigoriev I.V."/>
            <person name="Hibbett D.S."/>
            <person name="Martin F."/>
            <person name="Nordberg H.P."/>
            <person name="Cantor M.N."/>
            <person name="Hua S.X."/>
        </authorList>
    </citation>
    <scope>NUCLEOTIDE SEQUENCE [LARGE SCALE GENOMIC DNA]</scope>
    <source>
        <strain evidence="1 2">Ve08.2h10</strain>
    </source>
</reference>
<sequence>MCLFELPSQLRYKLQQKIGKALQWCSDAIWNAFTQYNTQASLLGHPTLSWKDIAEYSLLGEFNLIHYSCADIRDCDWAKPENHEATEIRITVVIQELSQRNPPIGIELQQQWRSYAAINVLHIHQLDQITSLRGFSGDTRVGVCSQTCDEHMHLEDEQLNNQSIQRGM</sequence>
<dbReference type="OrthoDB" id="2676448at2759"/>
<keyword evidence="2" id="KW-1185">Reference proteome</keyword>
<dbReference type="InParanoid" id="A0A0D0CX33"/>
<reference evidence="2" key="2">
    <citation type="submission" date="2015-01" db="EMBL/GenBank/DDBJ databases">
        <title>Evolutionary Origins and Diversification of the Mycorrhizal Mutualists.</title>
        <authorList>
            <consortium name="DOE Joint Genome Institute"/>
            <consortium name="Mycorrhizal Genomics Consortium"/>
            <person name="Kohler A."/>
            <person name="Kuo A."/>
            <person name="Nagy L.G."/>
            <person name="Floudas D."/>
            <person name="Copeland A."/>
            <person name="Barry K.W."/>
            <person name="Cichocki N."/>
            <person name="Veneault-Fourrey C."/>
            <person name="LaButti K."/>
            <person name="Lindquist E.A."/>
            <person name="Lipzen A."/>
            <person name="Lundell T."/>
            <person name="Morin E."/>
            <person name="Murat C."/>
            <person name="Riley R."/>
            <person name="Ohm R."/>
            <person name="Sun H."/>
            <person name="Tunlid A."/>
            <person name="Henrissat B."/>
            <person name="Grigoriev I.V."/>
            <person name="Hibbett D.S."/>
            <person name="Martin F."/>
        </authorList>
    </citation>
    <scope>NUCLEOTIDE SEQUENCE [LARGE SCALE GENOMIC DNA]</scope>
    <source>
        <strain evidence="2">Ve08.2h10</strain>
    </source>
</reference>
<protein>
    <submittedName>
        <fullName evidence="1">Uncharacterized protein</fullName>
    </submittedName>
</protein>